<dbReference type="GO" id="GO:0019433">
    <property type="term" value="P:triglyceride catabolic process"/>
    <property type="evidence" value="ECO:0007669"/>
    <property type="project" value="TreeGrafter"/>
</dbReference>
<dbReference type="OrthoDB" id="9794445at2"/>
<dbReference type="Proteomes" id="UP000192708">
    <property type="component" value="Unassembled WGS sequence"/>
</dbReference>
<sequence>MFNHYKEAANAQAQSGIKSADPLTQPLEQARQQQEQYFQTLNQDLPEVAKIEDRLIAGPSGEIPIRLVYPQTKEPTRYLIFIRGAGFWAGSLDSHARTMRTLALESGCVVCGIDYRRAPDFHFPVQRNEVIAVLEYLKSQQMSLGIHGKPVLFGESAGATIALSAAQALRDQNNDALAGLILFYNNAGGFKPEAREYSQWVWQQYLGPDTPLDDAQATPLLGSVTGLPPIWQGVGADDPLITDTNKLAHQLKAIGIDPQVKTFPNLPHGFLMWTGSLQPALDALRESVQVMKGFFTAE</sequence>
<dbReference type="PANTHER" id="PTHR23025">
    <property type="entry name" value="TRIACYLGLYCEROL LIPASE"/>
    <property type="match status" value="1"/>
</dbReference>
<evidence type="ECO:0000313" key="2">
    <source>
        <dbReference type="EMBL" id="SMC30264.1"/>
    </source>
</evidence>
<evidence type="ECO:0000259" key="1">
    <source>
        <dbReference type="Pfam" id="PF07859"/>
    </source>
</evidence>
<accession>A0A1W1Y2A8</accession>
<dbReference type="GO" id="GO:0004771">
    <property type="term" value="F:sterol ester esterase activity"/>
    <property type="evidence" value="ECO:0007669"/>
    <property type="project" value="TreeGrafter"/>
</dbReference>
<dbReference type="RefSeq" id="WP_084281918.1">
    <property type="nucleotide sequence ID" value="NZ_FWXJ01000001.1"/>
</dbReference>
<organism evidence="2 3">
    <name type="scientific">Polynucleobacter kasalickyi</name>
    <dbReference type="NCBI Taxonomy" id="1938817"/>
    <lineage>
        <taxon>Bacteria</taxon>
        <taxon>Pseudomonadati</taxon>
        <taxon>Pseudomonadota</taxon>
        <taxon>Betaproteobacteria</taxon>
        <taxon>Burkholderiales</taxon>
        <taxon>Burkholderiaceae</taxon>
        <taxon>Polynucleobacter</taxon>
    </lineage>
</organism>
<dbReference type="InterPro" id="IPR029058">
    <property type="entry name" value="AB_hydrolase_fold"/>
</dbReference>
<dbReference type="SUPFAM" id="SSF53474">
    <property type="entry name" value="alpha/beta-Hydrolases"/>
    <property type="match status" value="1"/>
</dbReference>
<dbReference type="Gene3D" id="3.40.50.1820">
    <property type="entry name" value="alpha/beta hydrolase"/>
    <property type="match status" value="1"/>
</dbReference>
<proteinExistence type="predicted"/>
<dbReference type="PANTHER" id="PTHR23025:SF3">
    <property type="entry name" value="HORMONE-SENSITIVE LIPASE"/>
    <property type="match status" value="1"/>
</dbReference>
<feature type="domain" description="Alpha/beta hydrolase fold-3" evidence="1">
    <location>
        <begin position="79"/>
        <end position="271"/>
    </location>
</feature>
<reference evidence="2 3" key="1">
    <citation type="submission" date="2017-04" db="EMBL/GenBank/DDBJ databases">
        <authorList>
            <person name="Afonso C.L."/>
            <person name="Miller P.J."/>
            <person name="Scott M.A."/>
            <person name="Spackman E."/>
            <person name="Goraichik I."/>
            <person name="Dimitrov K.M."/>
            <person name="Suarez D.L."/>
            <person name="Swayne D.E."/>
        </authorList>
    </citation>
    <scope>NUCLEOTIDE SEQUENCE [LARGE SCALE GENOMIC DNA]</scope>
    <source>
        <strain evidence="2 3">VK13</strain>
    </source>
</reference>
<evidence type="ECO:0000313" key="3">
    <source>
        <dbReference type="Proteomes" id="UP000192708"/>
    </source>
</evidence>
<keyword evidence="3" id="KW-1185">Reference proteome</keyword>
<name>A0A1W1Y2A8_9BURK</name>
<dbReference type="Pfam" id="PF07859">
    <property type="entry name" value="Abhydrolase_3"/>
    <property type="match status" value="1"/>
</dbReference>
<gene>
    <name evidence="2" type="ORF">SAMN06296008_101120</name>
</gene>
<dbReference type="AlphaFoldDB" id="A0A1W1Y2A8"/>
<dbReference type="STRING" id="1938817.SAMN06296008_101120"/>
<dbReference type="EMBL" id="FWXJ01000001">
    <property type="protein sequence ID" value="SMC30264.1"/>
    <property type="molecule type" value="Genomic_DNA"/>
</dbReference>
<dbReference type="GO" id="GO:0004806">
    <property type="term" value="F:triacylglycerol lipase activity"/>
    <property type="evidence" value="ECO:0007669"/>
    <property type="project" value="TreeGrafter"/>
</dbReference>
<protein>
    <submittedName>
        <fullName evidence="2">Acetyl esterase</fullName>
    </submittedName>
</protein>
<dbReference type="GO" id="GO:0005829">
    <property type="term" value="C:cytosol"/>
    <property type="evidence" value="ECO:0007669"/>
    <property type="project" value="TreeGrafter"/>
</dbReference>
<dbReference type="InterPro" id="IPR013094">
    <property type="entry name" value="AB_hydrolase_3"/>
</dbReference>